<dbReference type="InterPro" id="IPR032675">
    <property type="entry name" value="LRR_dom_sf"/>
</dbReference>
<dbReference type="SUPFAM" id="SSF52540">
    <property type="entry name" value="P-loop containing nucleoside triphosphate hydrolases"/>
    <property type="match status" value="1"/>
</dbReference>
<evidence type="ECO:0000256" key="4">
    <source>
        <dbReference type="ARBA" id="ARBA00022821"/>
    </source>
</evidence>
<evidence type="ECO:0000256" key="3">
    <source>
        <dbReference type="ARBA" id="ARBA00022741"/>
    </source>
</evidence>
<dbReference type="FunFam" id="1.10.10.10:FF:000322">
    <property type="entry name" value="Probable disease resistance protein At1g63360"/>
    <property type="match status" value="1"/>
</dbReference>
<dbReference type="SUPFAM" id="SSF52058">
    <property type="entry name" value="L domain-like"/>
    <property type="match status" value="1"/>
</dbReference>
<dbReference type="Pfam" id="PF00931">
    <property type="entry name" value="NB-ARC"/>
    <property type="match status" value="1"/>
</dbReference>
<dbReference type="InterPro" id="IPR044974">
    <property type="entry name" value="Disease_R_plants"/>
</dbReference>
<accession>A0A6J5VRL5</accession>
<dbReference type="Gene3D" id="1.10.8.430">
    <property type="entry name" value="Helical domain of apoptotic protease-activating factors"/>
    <property type="match status" value="1"/>
</dbReference>
<dbReference type="InterPro" id="IPR038005">
    <property type="entry name" value="RX-like_CC"/>
</dbReference>
<evidence type="ECO:0000256" key="2">
    <source>
        <dbReference type="ARBA" id="ARBA00022737"/>
    </source>
</evidence>
<dbReference type="GO" id="GO:0000428">
    <property type="term" value="C:DNA-directed RNA polymerase complex"/>
    <property type="evidence" value="ECO:0007669"/>
    <property type="project" value="UniProtKB-KW"/>
</dbReference>
<organism evidence="7 8">
    <name type="scientific">Prunus armeniaca</name>
    <name type="common">Apricot</name>
    <name type="synonym">Armeniaca vulgaris</name>
    <dbReference type="NCBI Taxonomy" id="36596"/>
    <lineage>
        <taxon>Eukaryota</taxon>
        <taxon>Viridiplantae</taxon>
        <taxon>Streptophyta</taxon>
        <taxon>Embryophyta</taxon>
        <taxon>Tracheophyta</taxon>
        <taxon>Spermatophyta</taxon>
        <taxon>Magnoliopsida</taxon>
        <taxon>eudicotyledons</taxon>
        <taxon>Gunneridae</taxon>
        <taxon>Pentapetalae</taxon>
        <taxon>rosids</taxon>
        <taxon>fabids</taxon>
        <taxon>Rosales</taxon>
        <taxon>Rosaceae</taxon>
        <taxon>Amygdaloideae</taxon>
        <taxon>Amygdaleae</taxon>
        <taxon>Prunus</taxon>
    </lineage>
</organism>
<keyword evidence="5" id="KW-0804">Transcription</keyword>
<dbReference type="GO" id="GO:0046983">
    <property type="term" value="F:protein dimerization activity"/>
    <property type="evidence" value="ECO:0007669"/>
    <property type="project" value="InterPro"/>
</dbReference>
<dbReference type="InterPro" id="IPR002182">
    <property type="entry name" value="NB-ARC"/>
</dbReference>
<dbReference type="CDD" id="cd14798">
    <property type="entry name" value="RX-CC_like"/>
    <property type="match status" value="1"/>
</dbReference>
<dbReference type="PRINTS" id="PR00364">
    <property type="entry name" value="DISEASERSIST"/>
</dbReference>
<proteinExistence type="predicted"/>
<dbReference type="FunFam" id="3.40.50.300:FF:001091">
    <property type="entry name" value="Probable disease resistance protein At1g61300"/>
    <property type="match status" value="1"/>
</dbReference>
<dbReference type="PANTHER" id="PTHR23155:SF1052">
    <property type="entry name" value="DISEASE RESISTANCE PROTEIN RPM1"/>
    <property type="match status" value="1"/>
</dbReference>
<dbReference type="InterPro" id="IPR055414">
    <property type="entry name" value="LRR_R13L4/SHOC2-like"/>
</dbReference>
<dbReference type="InterPro" id="IPR036603">
    <property type="entry name" value="RBP11-like"/>
</dbReference>
<evidence type="ECO:0000313" key="8">
    <source>
        <dbReference type="Proteomes" id="UP000507222"/>
    </source>
</evidence>
<keyword evidence="2" id="KW-0677">Repeat</keyword>
<dbReference type="GO" id="GO:0003899">
    <property type="term" value="F:DNA-directed RNA polymerase activity"/>
    <property type="evidence" value="ECO:0007669"/>
    <property type="project" value="InterPro"/>
</dbReference>
<dbReference type="InterPro" id="IPR011263">
    <property type="entry name" value="DNA-dir_RNA_pol_RpoA/D/Rpb3"/>
</dbReference>
<keyword evidence="4" id="KW-0611">Plant defense</keyword>
<sequence length="1123" mass="127233">MAETAVIIVIDKLVSLLTEEGNLLRGIHDEVTSIKDLLESMTSFLRDADEKAQRANNSSGVKTWVKQTREMASHIEDVIDEYMHHVARNRDKQGLSGFLHKTTHIVGGLFTRHEISLKIQLIKKRIREILKTSVAYGFNSTQKISFSSSRRDNTSFDQQMTSLYTEEAELVGIQTLRDKLIGWSIGGEVASRRSVSSVVGMGGLGKTTLAKKVFDNSRFTEWFDWRAWITVSQSYKNEDILRNMITEFHRTRNESVLEGIENMDLRLLIHTLRGYLKEKRYAVVFDDVWSTNLWGCVKLALPDNNNGSRIIITTRKGEVAASCREAFSDQVYDLKPLSPDKAWELFCKKTFRDSSGYCPPELKKFATTIVSRCGGLPLAIVAISGLLSTRGGDVPQWRKLHDSLGSELESNPHLTNVTKILSFSYHDLPHRLKPCFLYFGTYPENCPVRCSTLIRQWIAEGFIQEQRGKTLEEVAEEYLAELIQRSLVQVSYVDERGVRRECQVHDVMREAVILLKTRDLSFSQFLEEDSRFNENSRHLSVDSNAYNSFGSIGSSRAHSLCFFNGIGGPQNPLTSCRNLYKRFKLLRVLDFEDSLLDHLPEEVGYMYHLKYLSLRNTRVKILPKSIGKLANLETLDLKQSLVHEIPYSINKLPKLRNLLAYNLHNNKQLGRTTKRAVMIHEGIEHWRNLQKLYTVEATDSLVKEIGNLKQLRRLGIQKLARKQGKDLCASIGKMSHLQSLEVVAINGDEIINLQSISPPPQRLQTLILIGRLKKLPDWIAGSSFLTRLDLSWSRLAGDPNTLKVLQGLPNLVQLLIYDAFSCEELHFEEGFPKLKELSLIKLNSLKLMRIHNGALPLLESLIIGPSPQLQQVPSGIRNLKNLKYLDFLDMPSHFIDGIQVQETEHRVGPRVIVVKTEGERVMTTKTLRTFKCISFHFHLRAKCHSDQTLDVTSKDLLSSDHTVVPVDFPIPPAWNLPTKRDYHCEVAKGARAESSAATVTYEELMDMLTLDEKKAWVESSPTKVFDFDPKTEKVVVVDPEAYTYDDQVIKKAEATGKPGLVDIIAKEDSFIFTVESNGAVKASQLLLNAIEVLNQKLDAVRLSEDTVEADDQFGELGAHMRGG</sequence>
<name>A0A6J5VRL5_PRUAR</name>
<evidence type="ECO:0000256" key="1">
    <source>
        <dbReference type="ARBA" id="ARBA00022478"/>
    </source>
</evidence>
<dbReference type="InterPro" id="IPR058922">
    <property type="entry name" value="WHD_DRP"/>
</dbReference>
<evidence type="ECO:0000256" key="5">
    <source>
        <dbReference type="ARBA" id="ARBA00023163"/>
    </source>
</evidence>
<dbReference type="InterPro" id="IPR027417">
    <property type="entry name" value="P-loop_NTPase"/>
</dbReference>
<feature type="domain" description="DNA-directed RNA polymerase RpoA/D/Rpb3-type" evidence="6">
    <location>
        <begin position="884"/>
        <end position="1103"/>
    </location>
</feature>
<keyword evidence="3" id="KW-0547">Nucleotide-binding</keyword>
<dbReference type="InterPro" id="IPR036388">
    <property type="entry name" value="WH-like_DNA-bd_sf"/>
</dbReference>
<dbReference type="Gene3D" id="3.30.1360.10">
    <property type="entry name" value="RNA polymerase, RBP11-like subunit"/>
    <property type="match status" value="1"/>
</dbReference>
<evidence type="ECO:0000313" key="7">
    <source>
        <dbReference type="EMBL" id="CAB4290562.1"/>
    </source>
</evidence>
<dbReference type="Gene3D" id="1.20.5.4130">
    <property type="match status" value="1"/>
</dbReference>
<keyword evidence="1" id="KW-0240">DNA-directed RNA polymerase</keyword>
<dbReference type="Pfam" id="PF23598">
    <property type="entry name" value="LRR_14"/>
    <property type="match status" value="1"/>
</dbReference>
<dbReference type="Pfam" id="PF01193">
    <property type="entry name" value="RNA_pol_L"/>
    <property type="match status" value="1"/>
</dbReference>
<dbReference type="Gene3D" id="3.40.50.300">
    <property type="entry name" value="P-loop containing nucleotide triphosphate hydrolases"/>
    <property type="match status" value="1"/>
</dbReference>
<dbReference type="SUPFAM" id="SSF55257">
    <property type="entry name" value="RBP11-like subunits of RNA polymerase"/>
    <property type="match status" value="1"/>
</dbReference>
<dbReference type="GO" id="GO:0098542">
    <property type="term" value="P:defense response to other organism"/>
    <property type="evidence" value="ECO:0007669"/>
    <property type="project" value="TreeGrafter"/>
</dbReference>
<reference evidence="7 8" key="1">
    <citation type="submission" date="2020-05" db="EMBL/GenBank/DDBJ databases">
        <authorList>
            <person name="Campoy J."/>
            <person name="Schneeberger K."/>
            <person name="Spophaly S."/>
        </authorList>
    </citation>
    <scope>NUCLEOTIDE SEQUENCE [LARGE SCALE GENOMIC DNA]</scope>
    <source>
        <strain evidence="7">PruArmRojPasFocal</strain>
    </source>
</reference>
<dbReference type="Gene3D" id="3.80.10.10">
    <property type="entry name" value="Ribonuclease Inhibitor"/>
    <property type="match status" value="1"/>
</dbReference>
<dbReference type="Pfam" id="PF18052">
    <property type="entry name" value="Rx_N"/>
    <property type="match status" value="1"/>
</dbReference>
<dbReference type="AlphaFoldDB" id="A0A6J5VRL5"/>
<dbReference type="GO" id="GO:0043531">
    <property type="term" value="F:ADP binding"/>
    <property type="evidence" value="ECO:0007669"/>
    <property type="project" value="InterPro"/>
</dbReference>
<protein>
    <recommendedName>
        <fullName evidence="6">DNA-directed RNA polymerase RpoA/D/Rpb3-type domain-containing protein</fullName>
    </recommendedName>
</protein>
<dbReference type="SMART" id="SM00662">
    <property type="entry name" value="RPOLD"/>
    <property type="match status" value="1"/>
</dbReference>
<dbReference type="GO" id="GO:0006351">
    <property type="term" value="P:DNA-templated transcription"/>
    <property type="evidence" value="ECO:0007669"/>
    <property type="project" value="InterPro"/>
</dbReference>
<dbReference type="EMBL" id="CAEKDK010000008">
    <property type="protein sequence ID" value="CAB4290562.1"/>
    <property type="molecule type" value="Genomic_DNA"/>
</dbReference>
<dbReference type="InterPro" id="IPR041118">
    <property type="entry name" value="Rx_N"/>
</dbReference>
<dbReference type="PANTHER" id="PTHR23155">
    <property type="entry name" value="DISEASE RESISTANCE PROTEIN RP"/>
    <property type="match status" value="1"/>
</dbReference>
<dbReference type="InterPro" id="IPR042197">
    <property type="entry name" value="Apaf_helical"/>
</dbReference>
<dbReference type="Gene3D" id="1.10.10.10">
    <property type="entry name" value="Winged helix-like DNA-binding domain superfamily/Winged helix DNA-binding domain"/>
    <property type="match status" value="1"/>
</dbReference>
<evidence type="ECO:0000259" key="6">
    <source>
        <dbReference type="SMART" id="SM00662"/>
    </source>
</evidence>
<gene>
    <name evidence="7" type="ORF">CURHAP_LOCUS50643</name>
</gene>
<dbReference type="Proteomes" id="UP000507222">
    <property type="component" value="Unassembled WGS sequence"/>
</dbReference>
<dbReference type="Pfam" id="PF23559">
    <property type="entry name" value="WHD_DRP"/>
    <property type="match status" value="1"/>
</dbReference>